<keyword evidence="2" id="KW-1185">Reference proteome</keyword>
<reference evidence="1 2" key="1">
    <citation type="journal article" date="2022" name="New Phytol.">
        <title>Ecological generalism drives hyperdiversity of secondary metabolite gene clusters in xylarialean endophytes.</title>
        <authorList>
            <person name="Franco M.E.E."/>
            <person name="Wisecaver J.H."/>
            <person name="Arnold A.E."/>
            <person name="Ju Y.M."/>
            <person name="Slot J.C."/>
            <person name="Ahrendt S."/>
            <person name="Moore L.P."/>
            <person name="Eastman K.E."/>
            <person name="Scott K."/>
            <person name="Konkel Z."/>
            <person name="Mondo S.J."/>
            <person name="Kuo A."/>
            <person name="Hayes R.D."/>
            <person name="Haridas S."/>
            <person name="Andreopoulos B."/>
            <person name="Riley R."/>
            <person name="LaButti K."/>
            <person name="Pangilinan J."/>
            <person name="Lipzen A."/>
            <person name="Amirebrahimi M."/>
            <person name="Yan J."/>
            <person name="Adam C."/>
            <person name="Keymanesh K."/>
            <person name="Ng V."/>
            <person name="Louie K."/>
            <person name="Northen T."/>
            <person name="Drula E."/>
            <person name="Henrissat B."/>
            <person name="Hsieh H.M."/>
            <person name="Youens-Clark K."/>
            <person name="Lutzoni F."/>
            <person name="Miadlikowska J."/>
            <person name="Eastwood D.C."/>
            <person name="Hamelin R.C."/>
            <person name="Grigoriev I.V."/>
            <person name="U'Ren J.M."/>
        </authorList>
    </citation>
    <scope>NUCLEOTIDE SEQUENCE [LARGE SCALE GENOMIC DNA]</scope>
    <source>
        <strain evidence="1 2">ER1909</strain>
    </source>
</reference>
<name>A0ACC0DKQ1_9PEZI</name>
<gene>
    <name evidence="1" type="ORF">F4821DRAFT_266712</name>
</gene>
<organism evidence="1 2">
    <name type="scientific">Hypoxylon rubiginosum</name>
    <dbReference type="NCBI Taxonomy" id="110542"/>
    <lineage>
        <taxon>Eukaryota</taxon>
        <taxon>Fungi</taxon>
        <taxon>Dikarya</taxon>
        <taxon>Ascomycota</taxon>
        <taxon>Pezizomycotina</taxon>
        <taxon>Sordariomycetes</taxon>
        <taxon>Xylariomycetidae</taxon>
        <taxon>Xylariales</taxon>
        <taxon>Hypoxylaceae</taxon>
        <taxon>Hypoxylon</taxon>
    </lineage>
</organism>
<proteinExistence type="predicted"/>
<comment type="caution">
    <text evidence="1">The sequence shown here is derived from an EMBL/GenBank/DDBJ whole genome shotgun (WGS) entry which is preliminary data.</text>
</comment>
<accession>A0ACC0DKQ1</accession>
<evidence type="ECO:0000313" key="1">
    <source>
        <dbReference type="EMBL" id="KAI6093364.1"/>
    </source>
</evidence>
<evidence type="ECO:0000313" key="2">
    <source>
        <dbReference type="Proteomes" id="UP001497680"/>
    </source>
</evidence>
<dbReference type="Proteomes" id="UP001497680">
    <property type="component" value="Unassembled WGS sequence"/>
</dbReference>
<dbReference type="EMBL" id="MU394281">
    <property type="protein sequence ID" value="KAI6093364.1"/>
    <property type="molecule type" value="Genomic_DNA"/>
</dbReference>
<protein>
    <submittedName>
        <fullName evidence="1">Uncharacterized protein</fullName>
    </submittedName>
</protein>
<sequence length="640" mass="70692">MDDNVYLGLWTNWSRGPIFGPTLTLQRDSGNLLIAFTASFIGFVAARFWKILCLGFHRYWSTSKPQHTIYHQRQVILRNSSAPEAGLLSFLRLLWAWRRSLRTKNFFIVALLAFVALCSLAGFTVAGGFSSSISTAVGDEVLLNGDNCGIVAPLANLDTATIQDAQANTRVTSEQVNDALSYATQCYGNSSQLGDMECNKFIVSQIETAVDDKAGCPFDDSICRSTGANIRLDTGYMDSNDHLGLNAPEDERFALRYVMECAPLKTEGYTSTTNFSNRTWVRYHYGDVASGSSDNVTSRGATILDGKPYGDSWTPIPELSVSDGDPTLVFLSGNGVQFIQAMDDGWYQVTTPGGTVRDTGGSGSASTYVPNEAALPMGCVERWQWCNSAYPRETGCGPLASGYDAMFGAAPLFNLTVADFDASRPVSPNETGNRFIWPILIFWGYPSILPAMLKHLGARSLESQTRLSDGIQWPLPDNQWHVDVKRWFSTILSSIQASFVDTALGNSNPEFDQYVLPPLTDKERGLCSNQKIHSSGYTSFSMFGLCFTFVTGALIIAISFLLEPAIALLYHWLGYKPYAALEWNTNTNLQLHRFAHEELGLVEWRECTREVPTTHPDVYLAPLDITDRKHPVLSRGPLKQ</sequence>